<dbReference type="Proteomes" id="UP000288805">
    <property type="component" value="Unassembled WGS sequence"/>
</dbReference>
<organism evidence="1 2">
    <name type="scientific">Vitis vinifera</name>
    <name type="common">Grape</name>
    <dbReference type="NCBI Taxonomy" id="29760"/>
    <lineage>
        <taxon>Eukaryota</taxon>
        <taxon>Viridiplantae</taxon>
        <taxon>Streptophyta</taxon>
        <taxon>Embryophyta</taxon>
        <taxon>Tracheophyta</taxon>
        <taxon>Spermatophyta</taxon>
        <taxon>Magnoliopsida</taxon>
        <taxon>eudicotyledons</taxon>
        <taxon>Gunneridae</taxon>
        <taxon>Pentapetalae</taxon>
        <taxon>rosids</taxon>
        <taxon>Vitales</taxon>
        <taxon>Vitaceae</taxon>
        <taxon>Viteae</taxon>
        <taxon>Vitis</taxon>
    </lineage>
</organism>
<gene>
    <name evidence="1" type="primary">RE2_664</name>
    <name evidence="1" type="ORF">CK203_008904</name>
</gene>
<comment type="caution">
    <text evidence="1">The sequence shown here is derived from an EMBL/GenBank/DDBJ whole genome shotgun (WGS) entry which is preliminary data.</text>
</comment>
<accession>A0A438KDK3</accession>
<evidence type="ECO:0000313" key="1">
    <source>
        <dbReference type="EMBL" id="RVX19284.1"/>
    </source>
</evidence>
<reference evidence="1 2" key="1">
    <citation type="journal article" date="2018" name="PLoS Genet.">
        <title>Population sequencing reveals clonal diversity and ancestral inbreeding in the grapevine cultivar Chardonnay.</title>
        <authorList>
            <person name="Roach M.J."/>
            <person name="Johnson D.L."/>
            <person name="Bohlmann J."/>
            <person name="van Vuuren H.J."/>
            <person name="Jones S.J."/>
            <person name="Pretorius I.S."/>
            <person name="Schmidt S.A."/>
            <person name="Borneman A.R."/>
        </authorList>
    </citation>
    <scope>NUCLEOTIDE SEQUENCE [LARGE SCALE GENOMIC DNA]</scope>
    <source>
        <strain evidence="2">cv. Chardonnay</strain>
        <tissue evidence="1">Leaf</tissue>
    </source>
</reference>
<dbReference type="CDD" id="cd09272">
    <property type="entry name" value="RNase_HI_RT_Ty1"/>
    <property type="match status" value="1"/>
</dbReference>
<name>A0A438KDK3_VITVI</name>
<dbReference type="AlphaFoldDB" id="A0A438KDK3"/>
<sequence length="140" mass="16158">MVCPDALSGHLLLLAFRICLWQRTSKLRFFMFLSFPLLCQGFQRTFFNLGLLCIVSRSSVEVEYRAMANMTCELIWLTALLRDFGIQSKELATLFCDNEVTLHIAANLVFHERTKHIEIDCHLVREKIQAGCLKTMHMSS</sequence>
<dbReference type="PANTHER" id="PTHR11439">
    <property type="entry name" value="GAG-POL-RELATED RETROTRANSPOSON"/>
    <property type="match status" value="1"/>
</dbReference>
<protein>
    <submittedName>
        <fullName evidence="1">Retrovirus-related Pol polyprotein from transposon RE2</fullName>
    </submittedName>
</protein>
<dbReference type="PANTHER" id="PTHR11439:SF470">
    <property type="entry name" value="CYSTEINE-RICH RLK (RECEPTOR-LIKE PROTEIN KINASE) 8"/>
    <property type="match status" value="1"/>
</dbReference>
<dbReference type="EMBL" id="QGNW01000009">
    <property type="protein sequence ID" value="RVX19284.1"/>
    <property type="molecule type" value="Genomic_DNA"/>
</dbReference>
<evidence type="ECO:0000313" key="2">
    <source>
        <dbReference type="Proteomes" id="UP000288805"/>
    </source>
</evidence>
<proteinExistence type="predicted"/>